<sequence>MTENTSWRSCFDDRMKAGRGNDRSSFAVRKEREMNQQNREHETNRDSFGVVVKMKGVKSALLTPDIAIARAVSTPIKCPSPSFADMNRDESIKQEEEYYNNRSWKLYNRITTNKNKKREQKGKAIKAVRRRSSILNVESSPDRFRRQQQRRRSSVATQQRRRSSTASSSFLPNMQYESRRSSMASTTSVEKGVFNLEF</sequence>
<dbReference type="Proteomes" id="UP001054902">
    <property type="component" value="Unassembled WGS sequence"/>
</dbReference>
<evidence type="ECO:0000313" key="2">
    <source>
        <dbReference type="EMBL" id="GFH61238.1"/>
    </source>
</evidence>
<feature type="compositionally biased region" description="Polar residues" evidence="1">
    <location>
        <begin position="170"/>
        <end position="186"/>
    </location>
</feature>
<evidence type="ECO:0000256" key="1">
    <source>
        <dbReference type="SAM" id="MobiDB-lite"/>
    </source>
</evidence>
<dbReference type="AlphaFoldDB" id="A0AAD3DBA8"/>
<feature type="compositionally biased region" description="Basic residues" evidence="1">
    <location>
        <begin position="146"/>
        <end position="163"/>
    </location>
</feature>
<gene>
    <name evidence="2" type="ORF">CTEN210_17714</name>
</gene>
<comment type="caution">
    <text evidence="2">The sequence shown here is derived from an EMBL/GenBank/DDBJ whole genome shotgun (WGS) entry which is preliminary data.</text>
</comment>
<keyword evidence="3" id="KW-1185">Reference proteome</keyword>
<proteinExistence type="predicted"/>
<feature type="region of interest" description="Disordered" evidence="1">
    <location>
        <begin position="1"/>
        <end position="24"/>
    </location>
</feature>
<accession>A0AAD3DBA8</accession>
<evidence type="ECO:0000313" key="3">
    <source>
        <dbReference type="Proteomes" id="UP001054902"/>
    </source>
</evidence>
<dbReference type="EMBL" id="BLLK01000072">
    <property type="protein sequence ID" value="GFH61238.1"/>
    <property type="molecule type" value="Genomic_DNA"/>
</dbReference>
<organism evidence="2 3">
    <name type="scientific">Chaetoceros tenuissimus</name>
    <dbReference type="NCBI Taxonomy" id="426638"/>
    <lineage>
        <taxon>Eukaryota</taxon>
        <taxon>Sar</taxon>
        <taxon>Stramenopiles</taxon>
        <taxon>Ochrophyta</taxon>
        <taxon>Bacillariophyta</taxon>
        <taxon>Coscinodiscophyceae</taxon>
        <taxon>Chaetocerotophycidae</taxon>
        <taxon>Chaetocerotales</taxon>
        <taxon>Chaetocerotaceae</taxon>
        <taxon>Chaetoceros</taxon>
    </lineage>
</organism>
<protein>
    <submittedName>
        <fullName evidence="2">Uncharacterized protein</fullName>
    </submittedName>
</protein>
<name>A0AAD3DBA8_9STRA</name>
<feature type="region of interest" description="Disordered" evidence="1">
    <location>
        <begin position="137"/>
        <end position="186"/>
    </location>
</feature>
<feature type="compositionally biased region" description="Basic and acidic residues" evidence="1">
    <location>
        <begin position="10"/>
        <end position="24"/>
    </location>
</feature>
<reference evidence="2 3" key="1">
    <citation type="journal article" date="2021" name="Sci. Rep.">
        <title>The genome of the diatom Chaetoceros tenuissimus carries an ancient integrated fragment of an extant virus.</title>
        <authorList>
            <person name="Hongo Y."/>
            <person name="Kimura K."/>
            <person name="Takaki Y."/>
            <person name="Yoshida Y."/>
            <person name="Baba S."/>
            <person name="Kobayashi G."/>
            <person name="Nagasaki K."/>
            <person name="Hano T."/>
            <person name="Tomaru Y."/>
        </authorList>
    </citation>
    <scope>NUCLEOTIDE SEQUENCE [LARGE SCALE GENOMIC DNA]</scope>
    <source>
        <strain evidence="2 3">NIES-3715</strain>
    </source>
</reference>